<evidence type="ECO:0000313" key="3">
    <source>
        <dbReference type="Proteomes" id="UP001164286"/>
    </source>
</evidence>
<dbReference type="PANTHER" id="PTHR43590:SF1">
    <property type="entry name" value="ARSENIC RESISTANCE PROTEIN ARSH (AFU_ORTHOLOGUE AFUA_5G15030)"/>
    <property type="match status" value="1"/>
</dbReference>
<dbReference type="Proteomes" id="UP001164286">
    <property type="component" value="Unassembled WGS sequence"/>
</dbReference>
<feature type="domain" description="NADPH-dependent FMN reductase-like" evidence="1">
    <location>
        <begin position="55"/>
        <end position="198"/>
    </location>
</feature>
<dbReference type="GeneID" id="77726310"/>
<dbReference type="NCBIfam" id="TIGR02690">
    <property type="entry name" value="resist_ArsH"/>
    <property type="match status" value="1"/>
</dbReference>
<dbReference type="Pfam" id="PF03358">
    <property type="entry name" value="FMN_red"/>
    <property type="match status" value="1"/>
</dbReference>
<dbReference type="PANTHER" id="PTHR43590">
    <property type="entry name" value="ARSENIC RESISTANCE PROTEIN ARSH (AFU_ORTHOLOGUE AFUA_5G15030)"/>
    <property type="match status" value="1"/>
</dbReference>
<dbReference type="EMBL" id="JAKWFO010000005">
    <property type="protein sequence ID" value="KAI9636157.1"/>
    <property type="molecule type" value="Genomic_DNA"/>
</dbReference>
<dbReference type="InterPro" id="IPR005025">
    <property type="entry name" value="FMN_Rdtase-like_dom"/>
</dbReference>
<reference evidence="2" key="1">
    <citation type="journal article" date="2022" name="G3 (Bethesda)">
        <title>High quality genome of the basidiomycete yeast Dioszegia hungarica PDD-24b-2 isolated from cloud water.</title>
        <authorList>
            <person name="Jarrige D."/>
            <person name="Haridas S."/>
            <person name="Bleykasten-Grosshans C."/>
            <person name="Joly M."/>
            <person name="Nadalig T."/>
            <person name="Sancelme M."/>
            <person name="Vuilleumier S."/>
            <person name="Grigoriev I.V."/>
            <person name="Amato P."/>
            <person name="Bringel F."/>
        </authorList>
    </citation>
    <scope>NUCLEOTIDE SEQUENCE</scope>
    <source>
        <strain evidence="2">PDD-24b-2</strain>
    </source>
</reference>
<dbReference type="Gene3D" id="3.40.50.360">
    <property type="match status" value="1"/>
</dbReference>
<gene>
    <name evidence="2" type="ORF">MKK02DRAFT_25900</name>
</gene>
<name>A0AA38H8Z3_9TREE</name>
<evidence type="ECO:0000313" key="2">
    <source>
        <dbReference type="EMBL" id="KAI9636157.1"/>
    </source>
</evidence>
<dbReference type="SUPFAM" id="SSF52218">
    <property type="entry name" value="Flavoproteins"/>
    <property type="match status" value="1"/>
</dbReference>
<keyword evidence="3" id="KW-1185">Reference proteome</keyword>
<comment type="caution">
    <text evidence="2">The sequence shown here is derived from an EMBL/GenBank/DDBJ whole genome shotgun (WGS) entry which is preliminary data.</text>
</comment>
<proteinExistence type="predicted"/>
<dbReference type="AlphaFoldDB" id="A0AA38H8Z3"/>
<organism evidence="2 3">
    <name type="scientific">Dioszegia hungarica</name>
    <dbReference type="NCBI Taxonomy" id="4972"/>
    <lineage>
        <taxon>Eukaryota</taxon>
        <taxon>Fungi</taxon>
        <taxon>Dikarya</taxon>
        <taxon>Basidiomycota</taxon>
        <taxon>Agaricomycotina</taxon>
        <taxon>Tremellomycetes</taxon>
        <taxon>Tremellales</taxon>
        <taxon>Bulleribasidiaceae</taxon>
        <taxon>Dioszegia</taxon>
    </lineage>
</organism>
<sequence>MSISPYEPFLLSPIPGAERDSTGELAVGEDWTAELELETAQAFAAARSKEGGRLRVLVLYGSLRERSYAKLMAYEASRILHRLGCEVRVYDPLGLPVKDEVSVNHAKVQELRSLSDWSDAHFWSSPEQHGTITAVMKNQIDWIPLAIGSVRPTQGKCLAFTQVNGGSQSFNTVNTLRLLGRWMRMFVIPNQSSLPMAWKAFTPAGRLMPSSNRDRLVDVCEELVKVAYLLRPHEELLSDRYSERAEKAAKGRLLTQAEKEAEKANSL</sequence>
<dbReference type="RefSeq" id="XP_052945934.1">
    <property type="nucleotide sequence ID" value="XM_053087109.1"/>
</dbReference>
<accession>A0AA38H8Z3</accession>
<dbReference type="InterPro" id="IPR014063">
    <property type="entry name" value="Arsenate-R_ArsH"/>
</dbReference>
<evidence type="ECO:0000259" key="1">
    <source>
        <dbReference type="Pfam" id="PF03358"/>
    </source>
</evidence>
<protein>
    <submittedName>
        <fullName evidence="2">Arsenate resistance ArsH</fullName>
    </submittedName>
</protein>
<dbReference type="InterPro" id="IPR029039">
    <property type="entry name" value="Flavoprotein-like_sf"/>
</dbReference>
<dbReference type="GO" id="GO:0016655">
    <property type="term" value="F:oxidoreductase activity, acting on NAD(P)H, quinone or similar compound as acceptor"/>
    <property type="evidence" value="ECO:0007669"/>
    <property type="project" value="TreeGrafter"/>
</dbReference>